<sequence>MHPRNPYRQLLDFASLAEAYEPLKPHLKPTRSPTAGGLSYTIDFKNSESQRQLTKAILYRDFGLRIALPDHRLCPPVPNSRLNYILWLQDIIKAHDEYMDRPASCICGLDIGTGASAIYLLLGCRVEPSFRFIGTELDDISFSYATQNVESNGLSDRIHLIKTTSNDPILLPFDLNPAWSCDFTMCNPPFYESEEEMARSAQAKELAPNAVCTGAQVEMVTPGGELAFVSQIVKESLKYTTRCRWYTSMLGKLSSLTKLVGLLREYAISNYAITEFVQGQTRRWAVAWSFGETHLPDSVARISNPTLQPLLPERNTSRHVINISLPPFSTRTVKSKQSIKALSEVLSQIKDVTVQRLYQVEHLEPTEEEEEDKSLYRLLVYAKQNMWSRSARRQRGRETGHKANDKGCAVGGPLTSIPATLDGLLCGIEIKAPLIKQEQQDVEMEFVFQWVHGQDRSMFESFVNHVTRKMKCNIVLD</sequence>
<evidence type="ECO:0000313" key="8">
    <source>
        <dbReference type="Proteomes" id="UP000054549"/>
    </source>
</evidence>
<dbReference type="GO" id="GO:0070475">
    <property type="term" value="P:rRNA base methylation"/>
    <property type="evidence" value="ECO:0007669"/>
    <property type="project" value="TreeGrafter"/>
</dbReference>
<feature type="binding site" evidence="6">
    <location>
        <position position="187"/>
    </location>
    <ligand>
        <name>S-adenosyl-L-methionine</name>
        <dbReference type="ChEBI" id="CHEBI:59789"/>
    </ligand>
</feature>
<dbReference type="OrthoDB" id="514248at2759"/>
<dbReference type="HOGENOM" id="CLU_027534_0_1_1"/>
<dbReference type="Pfam" id="PF05971">
    <property type="entry name" value="Methyltransf_10"/>
    <property type="match status" value="1"/>
</dbReference>
<evidence type="ECO:0000256" key="2">
    <source>
        <dbReference type="ARBA" id="ARBA00022603"/>
    </source>
</evidence>
<dbReference type="AlphaFoldDB" id="A0A0C2SR72"/>
<dbReference type="STRING" id="946122.A0A0C2SR72"/>
<dbReference type="InterPro" id="IPR017182">
    <property type="entry name" value="METTL16/PsiM"/>
</dbReference>
<evidence type="ECO:0000256" key="5">
    <source>
        <dbReference type="PIRNR" id="PIRNR037350"/>
    </source>
</evidence>
<keyword evidence="4 6" id="KW-0949">S-adenosyl-L-methionine</keyword>
<dbReference type="InParanoid" id="A0A0C2SR72"/>
<keyword evidence="8" id="KW-1185">Reference proteome</keyword>
<dbReference type="EMBL" id="KN818419">
    <property type="protein sequence ID" value="KIL56479.1"/>
    <property type="molecule type" value="Genomic_DNA"/>
</dbReference>
<evidence type="ECO:0000256" key="4">
    <source>
        <dbReference type="ARBA" id="ARBA00022691"/>
    </source>
</evidence>
<evidence type="ECO:0000256" key="1">
    <source>
        <dbReference type="ARBA" id="ARBA00005878"/>
    </source>
</evidence>
<dbReference type="SUPFAM" id="SSF53335">
    <property type="entry name" value="S-adenosyl-L-methionine-dependent methyltransferases"/>
    <property type="match status" value="1"/>
</dbReference>
<gene>
    <name evidence="7" type="ORF">M378DRAFT_89211</name>
</gene>
<feature type="binding site" evidence="6">
    <location>
        <position position="81"/>
    </location>
    <ligand>
        <name>S-adenosyl-L-methionine</name>
        <dbReference type="ChEBI" id="CHEBI:59789"/>
    </ligand>
</feature>
<comment type="similarity">
    <text evidence="1 5">Belongs to the methyltransferase superfamily. METTL16/RlmF family.</text>
</comment>
<dbReference type="Gene3D" id="3.40.50.150">
    <property type="entry name" value="Vaccinia Virus protein VP39"/>
    <property type="match status" value="1"/>
</dbReference>
<keyword evidence="3 5" id="KW-0808">Transferase</keyword>
<dbReference type="GO" id="GO:0005634">
    <property type="term" value="C:nucleus"/>
    <property type="evidence" value="ECO:0007669"/>
    <property type="project" value="TreeGrafter"/>
</dbReference>
<organism evidence="7 8">
    <name type="scientific">Amanita muscaria (strain Koide BX008)</name>
    <dbReference type="NCBI Taxonomy" id="946122"/>
    <lineage>
        <taxon>Eukaryota</taxon>
        <taxon>Fungi</taxon>
        <taxon>Dikarya</taxon>
        <taxon>Basidiomycota</taxon>
        <taxon>Agaricomycotina</taxon>
        <taxon>Agaricomycetes</taxon>
        <taxon>Agaricomycetidae</taxon>
        <taxon>Agaricales</taxon>
        <taxon>Pluteineae</taxon>
        <taxon>Amanitaceae</taxon>
        <taxon>Amanita</taxon>
    </lineage>
</organism>
<proteinExistence type="inferred from homology"/>
<feature type="binding site" evidence="6">
    <location>
        <position position="112"/>
    </location>
    <ligand>
        <name>S-adenosyl-L-methionine</name>
        <dbReference type="ChEBI" id="CHEBI:59789"/>
    </ligand>
</feature>
<evidence type="ECO:0000256" key="6">
    <source>
        <dbReference type="PIRSR" id="PIRSR037350-1"/>
    </source>
</evidence>
<dbReference type="InterPro" id="IPR010286">
    <property type="entry name" value="METTL16/RlmF"/>
</dbReference>
<dbReference type="InterPro" id="IPR029063">
    <property type="entry name" value="SAM-dependent_MTases_sf"/>
</dbReference>
<evidence type="ECO:0008006" key="9">
    <source>
        <dbReference type="Google" id="ProtNLM"/>
    </source>
</evidence>
<evidence type="ECO:0000256" key="3">
    <source>
        <dbReference type="ARBA" id="ARBA00022679"/>
    </source>
</evidence>
<evidence type="ECO:0000313" key="7">
    <source>
        <dbReference type="EMBL" id="KIL56479.1"/>
    </source>
</evidence>
<dbReference type="Proteomes" id="UP000054549">
    <property type="component" value="Unassembled WGS sequence"/>
</dbReference>
<feature type="binding site" evidence="6">
    <location>
        <position position="136"/>
    </location>
    <ligand>
        <name>S-adenosyl-L-methionine</name>
        <dbReference type="ChEBI" id="CHEBI:59789"/>
    </ligand>
</feature>
<dbReference type="PANTHER" id="PTHR13393">
    <property type="entry name" value="SAM-DEPENDENT METHYLTRANSFERASE"/>
    <property type="match status" value="1"/>
</dbReference>
<reference evidence="7 8" key="1">
    <citation type="submission" date="2014-04" db="EMBL/GenBank/DDBJ databases">
        <title>Evolutionary Origins and Diversification of the Mycorrhizal Mutualists.</title>
        <authorList>
            <consortium name="DOE Joint Genome Institute"/>
            <consortium name="Mycorrhizal Genomics Consortium"/>
            <person name="Kohler A."/>
            <person name="Kuo A."/>
            <person name="Nagy L.G."/>
            <person name="Floudas D."/>
            <person name="Copeland A."/>
            <person name="Barry K.W."/>
            <person name="Cichocki N."/>
            <person name="Veneault-Fourrey C."/>
            <person name="LaButti K."/>
            <person name="Lindquist E.A."/>
            <person name="Lipzen A."/>
            <person name="Lundell T."/>
            <person name="Morin E."/>
            <person name="Murat C."/>
            <person name="Riley R."/>
            <person name="Ohm R."/>
            <person name="Sun H."/>
            <person name="Tunlid A."/>
            <person name="Henrissat B."/>
            <person name="Grigoriev I.V."/>
            <person name="Hibbett D.S."/>
            <person name="Martin F."/>
        </authorList>
    </citation>
    <scope>NUCLEOTIDE SEQUENCE [LARGE SCALE GENOMIC DNA]</scope>
    <source>
        <strain evidence="7 8">Koide BX008</strain>
    </source>
</reference>
<accession>A0A0C2SR72</accession>
<name>A0A0C2SR72_AMAMK</name>
<dbReference type="GO" id="GO:0008168">
    <property type="term" value="F:methyltransferase activity"/>
    <property type="evidence" value="ECO:0007669"/>
    <property type="project" value="UniProtKB-KW"/>
</dbReference>
<dbReference type="PANTHER" id="PTHR13393:SF0">
    <property type="entry name" value="RNA N6-ADENOSINE-METHYLTRANSFERASE METTL16"/>
    <property type="match status" value="1"/>
</dbReference>
<dbReference type="CDD" id="cd02440">
    <property type="entry name" value="AdoMet_MTases"/>
    <property type="match status" value="1"/>
</dbReference>
<protein>
    <recommendedName>
        <fullName evidence="9">U6 small nuclear RNA (adenine-(43)-N(6))-methyltransferase</fullName>
    </recommendedName>
</protein>
<keyword evidence="2 5" id="KW-0489">Methyltransferase</keyword>
<dbReference type="FunCoup" id="A0A0C2SR72">
    <property type="interactions" value="256"/>
</dbReference>
<dbReference type="PIRSF" id="PIRSF037350">
    <property type="entry name" value="Mtase_ZK1128_prd"/>
    <property type="match status" value="1"/>
</dbReference>